<sequence length="292" mass="33707">DIRQGLIQKTAFTKDLFQDLIIHFDINMFDVFKSEKNYTIQSLNQLRVCNENQTTIIYSLTQPYAKAQSPDLKLSILELRQYLRIDDNAYTLPKTLTMRIKKICLQVTKKTDINLQVIPLKKNGYTGATVGYQFHSEFKNIEPKKTVNITEKPKLNIRQQLTNWGVSKKQIDSWLANIDKIKINNAIDQTLNRPDFKKTNAGGYIYTILGDGKQPQLQTQIKKHEIINCLKVFGLQPDDIKKAQDDLKKYNGALLAVVNKCLREQAKEALGTDDMRQFFLNELSDMMNDLRS</sequence>
<comment type="caution">
    <text evidence="1">The sequence shown here is derived from an EMBL/GenBank/DDBJ whole genome shotgun (WGS) entry which is preliminary data.</text>
</comment>
<name>A0ABM8M665_9GAMM</name>
<evidence type="ECO:0000313" key="1">
    <source>
        <dbReference type="EMBL" id="CAB5498993.1"/>
    </source>
</evidence>
<evidence type="ECO:0008006" key="3">
    <source>
        <dbReference type="Google" id="ProtNLM"/>
    </source>
</evidence>
<dbReference type="Proteomes" id="UP000626656">
    <property type="component" value="Unassembled WGS sequence"/>
</dbReference>
<evidence type="ECO:0000313" key="2">
    <source>
        <dbReference type="Proteomes" id="UP000626656"/>
    </source>
</evidence>
<gene>
    <name evidence="1" type="ORF">AZO1586I_421</name>
</gene>
<accession>A0ABM8M665</accession>
<feature type="non-terminal residue" evidence="1">
    <location>
        <position position="1"/>
    </location>
</feature>
<dbReference type="EMBL" id="CAHJWF010000114">
    <property type="protein sequence ID" value="CAB5498993.1"/>
    <property type="molecule type" value="Genomic_DNA"/>
</dbReference>
<dbReference type="RefSeq" id="WP_237731593.1">
    <property type="nucleotide sequence ID" value="NZ_CAHJWF010000114.1"/>
</dbReference>
<keyword evidence="2" id="KW-1185">Reference proteome</keyword>
<protein>
    <recommendedName>
        <fullName evidence="3">Initiator Rep protein domain-containing protein</fullName>
    </recommendedName>
</protein>
<proteinExistence type="predicted"/>
<organism evidence="1 2">
    <name type="scientific">Bathymodiolus thermophilus thioautotrophic gill symbiont</name>
    <dbReference type="NCBI Taxonomy" id="2360"/>
    <lineage>
        <taxon>Bacteria</taxon>
        <taxon>Pseudomonadati</taxon>
        <taxon>Pseudomonadota</taxon>
        <taxon>Gammaproteobacteria</taxon>
        <taxon>sulfur-oxidizing symbionts</taxon>
    </lineage>
</organism>
<reference evidence="1 2" key="1">
    <citation type="submission" date="2020-05" db="EMBL/GenBank/DDBJ databases">
        <authorList>
            <person name="Petersen J."/>
            <person name="Sayavedra L."/>
        </authorList>
    </citation>
    <scope>NUCLEOTIDE SEQUENCE [LARGE SCALE GENOMIC DNA]</scope>
    <source>
        <strain evidence="1">B azoricus SOX ET2 1586I</strain>
    </source>
</reference>